<sequence length="223" mass="25927">MDRMMRKMAKRSRRSAEQNEGEEVKEEDKGEEIAEKVPKKKKNNKNKGDKKKGKKKSKKESLKRILKEENNQTSILRTWHNWVGQYKNRLTGIAKSEFFSTRNQRFAASYLKPGQRSTLTGRVLSGEQANIRFWVWEATRDLQLRVCCDDTGNEEQCVFQTDKGVKRGSRRWIEQTATCPQGTKKIIFECRNLGRFQGACGLDNIQLLNNYCPSITSTRITRK</sequence>
<keyword evidence="2" id="KW-1185">Reference proteome</keyword>
<dbReference type="AlphaFoldDB" id="A0A1I8BGU3"/>
<feature type="region of interest" description="Disordered" evidence="1">
    <location>
        <begin position="1"/>
        <end position="66"/>
    </location>
</feature>
<feature type="compositionally biased region" description="Basic residues" evidence="1">
    <location>
        <begin position="38"/>
        <end position="58"/>
    </location>
</feature>
<accession>A0A1I8BGU3</accession>
<organism evidence="2 3">
    <name type="scientific">Meloidogyne hapla</name>
    <name type="common">Root-knot nematode worm</name>
    <dbReference type="NCBI Taxonomy" id="6305"/>
    <lineage>
        <taxon>Eukaryota</taxon>
        <taxon>Metazoa</taxon>
        <taxon>Ecdysozoa</taxon>
        <taxon>Nematoda</taxon>
        <taxon>Chromadorea</taxon>
        <taxon>Rhabditida</taxon>
        <taxon>Tylenchina</taxon>
        <taxon>Tylenchomorpha</taxon>
        <taxon>Tylenchoidea</taxon>
        <taxon>Meloidogynidae</taxon>
        <taxon>Meloidogyninae</taxon>
        <taxon>Meloidogyne</taxon>
    </lineage>
</organism>
<dbReference type="Proteomes" id="UP000095281">
    <property type="component" value="Unplaced"/>
</dbReference>
<feature type="compositionally biased region" description="Basic and acidic residues" evidence="1">
    <location>
        <begin position="26"/>
        <end position="37"/>
    </location>
</feature>
<protein>
    <submittedName>
        <fullName evidence="3">Venom protein</fullName>
    </submittedName>
</protein>
<dbReference type="Gene3D" id="2.60.120.200">
    <property type="match status" value="1"/>
</dbReference>
<evidence type="ECO:0000256" key="1">
    <source>
        <dbReference type="SAM" id="MobiDB-lite"/>
    </source>
</evidence>
<dbReference type="WBParaSite" id="MhA1_Contig219.frz3.gene11">
    <property type="protein sequence ID" value="MhA1_Contig219.frz3.gene11"/>
    <property type="gene ID" value="MhA1_Contig219.frz3.gene11"/>
</dbReference>
<feature type="compositionally biased region" description="Basic residues" evidence="1">
    <location>
        <begin position="1"/>
        <end position="13"/>
    </location>
</feature>
<evidence type="ECO:0000313" key="3">
    <source>
        <dbReference type="WBParaSite" id="MhA1_Contig219.frz3.gene11"/>
    </source>
</evidence>
<name>A0A1I8BGU3_MELHA</name>
<proteinExistence type="predicted"/>
<reference evidence="3" key="1">
    <citation type="submission" date="2016-11" db="UniProtKB">
        <authorList>
            <consortium name="WormBaseParasite"/>
        </authorList>
    </citation>
    <scope>IDENTIFICATION</scope>
</reference>
<evidence type="ECO:0000313" key="2">
    <source>
        <dbReference type="Proteomes" id="UP000095281"/>
    </source>
</evidence>